<keyword evidence="4" id="KW-1185">Reference proteome</keyword>
<comment type="caution">
    <text evidence="2">The sequence shown here is derived from an EMBL/GenBank/DDBJ whole genome shotgun (WGS) entry which is preliminary data.</text>
</comment>
<dbReference type="PATRIC" id="fig|54915.3.peg.2184"/>
<organism evidence="2 3">
    <name type="scientific">Brevibacillus reuszeri</name>
    <dbReference type="NCBI Taxonomy" id="54915"/>
    <lineage>
        <taxon>Bacteria</taxon>
        <taxon>Bacillati</taxon>
        <taxon>Bacillota</taxon>
        <taxon>Bacilli</taxon>
        <taxon>Bacillales</taxon>
        <taxon>Paenibacillaceae</taxon>
        <taxon>Brevibacillus</taxon>
    </lineage>
</organism>
<dbReference type="RefSeq" id="WP_049739384.1">
    <property type="nucleotide sequence ID" value="NZ_BJON01000023.1"/>
</dbReference>
<accession>A0A0K9YP07</accession>
<dbReference type="EMBL" id="BJON01000023">
    <property type="protein sequence ID" value="GED71812.1"/>
    <property type="molecule type" value="Genomic_DNA"/>
</dbReference>
<sequence>MRRKLNVFWFAILAVFVWSGLGVDSLAANQMPVQVQPTIEHMKVFRESVGTLDYEETWFNSTTGDWRSDLFSYNSKTPANGTFLRSIVTEKGYREYLLKTENGGFTGETWINREPNKRPYQSLFQDVAKEYKKSEWKSVGTVNFFGKQVKKLQRLSTDPKGYPLKYIVYLDLSTGLPMREEYYFNKDTSPWLISTYFFDKVIDPNGTIFKDVSGVTLREIESP</sequence>
<evidence type="ECO:0000313" key="2">
    <source>
        <dbReference type="EMBL" id="KNB70406.1"/>
    </source>
</evidence>
<dbReference type="Proteomes" id="UP000319578">
    <property type="component" value="Unassembled WGS sequence"/>
</dbReference>
<dbReference type="OrthoDB" id="2473639at2"/>
<protein>
    <submittedName>
        <fullName evidence="2">Uncharacterized protein</fullName>
    </submittedName>
</protein>
<proteinExistence type="predicted"/>
<reference evidence="2" key="2">
    <citation type="submission" date="2015-07" db="EMBL/GenBank/DDBJ databases">
        <title>MeaNS - Measles Nucleotide Surveillance Program.</title>
        <authorList>
            <person name="Tran T."/>
            <person name="Druce J."/>
        </authorList>
    </citation>
    <scope>NUCLEOTIDE SEQUENCE</scope>
    <source>
        <strain evidence="2">DSM 9887</strain>
    </source>
</reference>
<dbReference type="EMBL" id="LGIQ01000009">
    <property type="protein sequence ID" value="KNB70406.1"/>
    <property type="molecule type" value="Genomic_DNA"/>
</dbReference>
<dbReference type="Proteomes" id="UP000036834">
    <property type="component" value="Unassembled WGS sequence"/>
</dbReference>
<dbReference type="AlphaFoldDB" id="A0A0K9YP07"/>
<evidence type="ECO:0000313" key="4">
    <source>
        <dbReference type="Proteomes" id="UP000319578"/>
    </source>
</evidence>
<reference evidence="1 4" key="3">
    <citation type="submission" date="2019-06" db="EMBL/GenBank/DDBJ databases">
        <title>Whole genome shotgun sequence of Brevibacillus reuszeri NBRC 15719.</title>
        <authorList>
            <person name="Hosoyama A."/>
            <person name="Uohara A."/>
            <person name="Ohji S."/>
            <person name="Ichikawa N."/>
        </authorList>
    </citation>
    <scope>NUCLEOTIDE SEQUENCE [LARGE SCALE GENOMIC DNA]</scope>
    <source>
        <strain evidence="1 4">NBRC 15719</strain>
    </source>
</reference>
<evidence type="ECO:0000313" key="1">
    <source>
        <dbReference type="EMBL" id="GED71812.1"/>
    </source>
</evidence>
<reference evidence="3" key="1">
    <citation type="submission" date="2015-07" db="EMBL/GenBank/DDBJ databases">
        <title>Genome sequencing project for genomic taxonomy and phylogenomics of Bacillus-like bacteria.</title>
        <authorList>
            <person name="Liu B."/>
            <person name="Wang J."/>
            <person name="Zhu Y."/>
            <person name="Liu G."/>
            <person name="Chen Q."/>
            <person name="Chen Z."/>
            <person name="Lan J."/>
            <person name="Che J."/>
            <person name="Ge C."/>
            <person name="Shi H."/>
            <person name="Pan Z."/>
            <person name="Liu X."/>
        </authorList>
    </citation>
    <scope>NUCLEOTIDE SEQUENCE [LARGE SCALE GENOMIC DNA]</scope>
    <source>
        <strain evidence="3">DSM 9887</strain>
    </source>
</reference>
<gene>
    <name evidence="2" type="ORF">ADS79_15810</name>
    <name evidence="1" type="ORF">BRE01_55140</name>
</gene>
<evidence type="ECO:0000313" key="3">
    <source>
        <dbReference type="Proteomes" id="UP000036834"/>
    </source>
</evidence>
<name>A0A0K9YP07_9BACL</name>